<feature type="non-terminal residue" evidence="2">
    <location>
        <position position="1"/>
    </location>
</feature>
<feature type="compositionally biased region" description="Basic residues" evidence="1">
    <location>
        <begin position="24"/>
        <end position="33"/>
    </location>
</feature>
<evidence type="ECO:0000256" key="1">
    <source>
        <dbReference type="SAM" id="MobiDB-lite"/>
    </source>
</evidence>
<organism evidence="2 3">
    <name type="scientific">Ignelater luminosus</name>
    <name type="common">Cucubano</name>
    <name type="synonym">Pyrophorus luminosus</name>
    <dbReference type="NCBI Taxonomy" id="2038154"/>
    <lineage>
        <taxon>Eukaryota</taxon>
        <taxon>Metazoa</taxon>
        <taxon>Ecdysozoa</taxon>
        <taxon>Arthropoda</taxon>
        <taxon>Hexapoda</taxon>
        <taxon>Insecta</taxon>
        <taxon>Pterygota</taxon>
        <taxon>Neoptera</taxon>
        <taxon>Endopterygota</taxon>
        <taxon>Coleoptera</taxon>
        <taxon>Polyphaga</taxon>
        <taxon>Elateriformia</taxon>
        <taxon>Elateroidea</taxon>
        <taxon>Elateridae</taxon>
        <taxon>Agrypninae</taxon>
        <taxon>Pyrophorini</taxon>
        <taxon>Ignelater</taxon>
    </lineage>
</organism>
<protein>
    <submittedName>
        <fullName evidence="2">Uncharacterized protein</fullName>
    </submittedName>
</protein>
<comment type="caution">
    <text evidence="2">The sequence shown here is derived from an EMBL/GenBank/DDBJ whole genome shotgun (WGS) entry which is preliminary data.</text>
</comment>
<gene>
    <name evidence="2" type="ORF">ILUMI_16235</name>
</gene>
<feature type="compositionally biased region" description="Polar residues" evidence="1">
    <location>
        <begin position="43"/>
        <end position="52"/>
    </location>
</feature>
<reference evidence="2" key="1">
    <citation type="submission" date="2019-08" db="EMBL/GenBank/DDBJ databases">
        <title>The genome of the North American firefly Photinus pyralis.</title>
        <authorList>
            <consortium name="Photinus pyralis genome working group"/>
            <person name="Fallon T.R."/>
            <person name="Sander Lower S.E."/>
            <person name="Weng J.-K."/>
        </authorList>
    </citation>
    <scope>NUCLEOTIDE SEQUENCE</scope>
    <source>
        <strain evidence="2">TRF0915ILg1</strain>
        <tissue evidence="2">Whole body</tissue>
    </source>
</reference>
<feature type="compositionally biased region" description="Basic residues" evidence="1">
    <location>
        <begin position="1"/>
        <end position="16"/>
    </location>
</feature>
<accession>A0A8K0CSN5</accession>
<sequence>KREKEKKKKDNKKKRNEKAVANTKKQHRTKKGKEKAIGEPMKQSPTKQPLTHVRNLSSLSEKPSTFESLVQSSAVQHHNENIVLPPKNNIIRIKVPKMYKIIPSQVFEKA</sequence>
<evidence type="ECO:0000313" key="3">
    <source>
        <dbReference type="Proteomes" id="UP000801492"/>
    </source>
</evidence>
<name>A0A8K0CSN5_IGNLU</name>
<dbReference type="AlphaFoldDB" id="A0A8K0CSN5"/>
<dbReference type="EMBL" id="VTPC01060367">
    <property type="protein sequence ID" value="KAF2889938.1"/>
    <property type="molecule type" value="Genomic_DNA"/>
</dbReference>
<proteinExistence type="predicted"/>
<evidence type="ECO:0000313" key="2">
    <source>
        <dbReference type="EMBL" id="KAF2889938.1"/>
    </source>
</evidence>
<feature type="region of interest" description="Disordered" evidence="1">
    <location>
        <begin position="1"/>
        <end position="52"/>
    </location>
</feature>
<keyword evidence="3" id="KW-1185">Reference proteome</keyword>
<dbReference type="Proteomes" id="UP000801492">
    <property type="component" value="Unassembled WGS sequence"/>
</dbReference>